<protein>
    <submittedName>
        <fullName evidence="2">Uncharacterized protein</fullName>
    </submittedName>
</protein>
<accession>A0A0A9GU79</accession>
<sequence length="60" mass="6788">MRPCRRQRRLSRGGTACGRPELARRRTRGSSRGTRAAAPSRPPRRRRIPAMAAAGWEEEC</sequence>
<feature type="compositionally biased region" description="Low complexity" evidence="1">
    <location>
        <begin position="49"/>
        <end position="60"/>
    </location>
</feature>
<evidence type="ECO:0000313" key="2">
    <source>
        <dbReference type="EMBL" id="JAE26106.1"/>
    </source>
</evidence>
<feature type="compositionally biased region" description="Basic residues" evidence="1">
    <location>
        <begin position="1"/>
        <end position="11"/>
    </location>
</feature>
<name>A0A0A9GU79_ARUDO</name>
<proteinExistence type="predicted"/>
<dbReference type="EMBL" id="GBRH01171790">
    <property type="protein sequence ID" value="JAE26106.1"/>
    <property type="molecule type" value="Transcribed_RNA"/>
</dbReference>
<reference evidence="2" key="1">
    <citation type="submission" date="2014-09" db="EMBL/GenBank/DDBJ databases">
        <authorList>
            <person name="Magalhaes I.L.F."/>
            <person name="Oliveira U."/>
            <person name="Santos F.R."/>
            <person name="Vidigal T.H.D.A."/>
            <person name="Brescovit A.D."/>
            <person name="Santos A.J."/>
        </authorList>
    </citation>
    <scope>NUCLEOTIDE SEQUENCE</scope>
    <source>
        <tissue evidence="2">Shoot tissue taken approximately 20 cm above the soil surface</tissue>
    </source>
</reference>
<organism evidence="2">
    <name type="scientific">Arundo donax</name>
    <name type="common">Giant reed</name>
    <name type="synonym">Donax arundinaceus</name>
    <dbReference type="NCBI Taxonomy" id="35708"/>
    <lineage>
        <taxon>Eukaryota</taxon>
        <taxon>Viridiplantae</taxon>
        <taxon>Streptophyta</taxon>
        <taxon>Embryophyta</taxon>
        <taxon>Tracheophyta</taxon>
        <taxon>Spermatophyta</taxon>
        <taxon>Magnoliopsida</taxon>
        <taxon>Liliopsida</taxon>
        <taxon>Poales</taxon>
        <taxon>Poaceae</taxon>
        <taxon>PACMAD clade</taxon>
        <taxon>Arundinoideae</taxon>
        <taxon>Arundineae</taxon>
        <taxon>Arundo</taxon>
    </lineage>
</organism>
<feature type="compositionally biased region" description="Low complexity" evidence="1">
    <location>
        <begin position="30"/>
        <end position="39"/>
    </location>
</feature>
<reference evidence="2" key="2">
    <citation type="journal article" date="2015" name="Data Brief">
        <title>Shoot transcriptome of the giant reed, Arundo donax.</title>
        <authorList>
            <person name="Barrero R.A."/>
            <person name="Guerrero F.D."/>
            <person name="Moolhuijzen P."/>
            <person name="Goolsby J.A."/>
            <person name="Tidwell J."/>
            <person name="Bellgard S.E."/>
            <person name="Bellgard M.I."/>
        </authorList>
    </citation>
    <scope>NUCLEOTIDE SEQUENCE</scope>
    <source>
        <tissue evidence="2">Shoot tissue taken approximately 20 cm above the soil surface</tissue>
    </source>
</reference>
<dbReference type="AlphaFoldDB" id="A0A0A9GU79"/>
<evidence type="ECO:0000256" key="1">
    <source>
        <dbReference type="SAM" id="MobiDB-lite"/>
    </source>
</evidence>
<feature type="region of interest" description="Disordered" evidence="1">
    <location>
        <begin position="1"/>
        <end position="60"/>
    </location>
</feature>